<name>A0AAX4EZP3_9GAMM</name>
<feature type="transmembrane region" description="Helical" evidence="1">
    <location>
        <begin position="62"/>
        <end position="81"/>
    </location>
</feature>
<gene>
    <name evidence="2" type="ORF">RXA29_20935</name>
</gene>
<feature type="transmembrane region" description="Helical" evidence="1">
    <location>
        <begin position="28"/>
        <end position="50"/>
    </location>
</feature>
<keyword evidence="1" id="KW-0472">Membrane</keyword>
<protein>
    <recommendedName>
        <fullName evidence="4">Membrane transporter protein</fullName>
    </recommendedName>
</protein>
<dbReference type="Proteomes" id="UP001304423">
    <property type="component" value="Chromosome"/>
</dbReference>
<keyword evidence="1" id="KW-0812">Transmembrane</keyword>
<evidence type="ECO:0000313" key="3">
    <source>
        <dbReference type="Proteomes" id="UP001304423"/>
    </source>
</evidence>
<accession>A0AAX4EZP3</accession>
<organism evidence="2 3">
    <name type="scientific">Dickeya solani</name>
    <dbReference type="NCBI Taxonomy" id="1089444"/>
    <lineage>
        <taxon>Bacteria</taxon>
        <taxon>Pseudomonadati</taxon>
        <taxon>Pseudomonadota</taxon>
        <taxon>Gammaproteobacteria</taxon>
        <taxon>Enterobacterales</taxon>
        <taxon>Pectobacteriaceae</taxon>
        <taxon>Dickeya</taxon>
    </lineage>
</organism>
<proteinExistence type="predicted"/>
<evidence type="ECO:0000313" key="2">
    <source>
        <dbReference type="EMBL" id="WOA52304.1"/>
    </source>
</evidence>
<dbReference type="EMBL" id="CP136339">
    <property type="protein sequence ID" value="WOA52304.1"/>
    <property type="molecule type" value="Genomic_DNA"/>
</dbReference>
<sequence>MIALLLLFFLAFGAGVLSDVVGTGSSLIMLPVLTRGLAIGIALLVGSMIAKCLVQKLQTHTFELLIDAVLVAGAAGMILALK</sequence>
<evidence type="ECO:0000256" key="1">
    <source>
        <dbReference type="SAM" id="Phobius"/>
    </source>
</evidence>
<keyword evidence="1" id="KW-1133">Transmembrane helix</keyword>
<reference evidence="2" key="1">
    <citation type="submission" date="2023-10" db="EMBL/GenBank/DDBJ databases">
        <title>Clonality and diversity in the soft rot Dickeya solani phytopathogen.</title>
        <authorList>
            <person name="Pedron J."/>
            <person name="Van Gijsegem F."/>
            <person name="Portier P."/>
            <person name="Taghouti G."/>
        </authorList>
    </citation>
    <scope>NUCLEOTIDE SEQUENCE</scope>
    <source>
        <strain evidence="2">CFBP5647</strain>
    </source>
</reference>
<dbReference type="RefSeq" id="WP_253298580.1">
    <property type="nucleotide sequence ID" value="NZ_CP136339.1"/>
</dbReference>
<evidence type="ECO:0008006" key="4">
    <source>
        <dbReference type="Google" id="ProtNLM"/>
    </source>
</evidence>
<dbReference type="AlphaFoldDB" id="A0AAX4EZP3"/>